<dbReference type="EMBL" id="PGVA01000071">
    <property type="protein sequence ID" value="PLR79858.1"/>
    <property type="molecule type" value="Genomic_DNA"/>
</dbReference>
<evidence type="ECO:0000313" key="5">
    <source>
        <dbReference type="Proteomes" id="UP000235114"/>
    </source>
</evidence>
<gene>
    <name evidence="2" type="ORF">CU635_20985</name>
    <name evidence="3" type="ORF">CVD25_09585</name>
</gene>
<feature type="transmembrane region" description="Helical" evidence="1">
    <location>
        <begin position="53"/>
        <end position="77"/>
    </location>
</feature>
<evidence type="ECO:0000313" key="3">
    <source>
        <dbReference type="EMBL" id="PLR97793.1"/>
    </source>
</evidence>
<name>A0A2N5GGG8_9BACI</name>
<evidence type="ECO:0000256" key="1">
    <source>
        <dbReference type="SAM" id="Phobius"/>
    </source>
</evidence>
<keyword evidence="1" id="KW-0472">Membrane</keyword>
<comment type="caution">
    <text evidence="2">The sequence shown here is derived from an EMBL/GenBank/DDBJ whole genome shotgun (WGS) entry which is preliminary data.</text>
</comment>
<dbReference type="RefSeq" id="WP_101579320.1">
    <property type="nucleotide sequence ID" value="NZ_PGVA01000071.1"/>
</dbReference>
<organism evidence="2 4">
    <name type="scientific">Bacillus canaveralius</name>
    <dbReference type="NCBI Taxonomy" id="1403243"/>
    <lineage>
        <taxon>Bacteria</taxon>
        <taxon>Bacillati</taxon>
        <taxon>Bacillota</taxon>
        <taxon>Bacilli</taxon>
        <taxon>Bacillales</taxon>
        <taxon>Bacillaceae</taxon>
        <taxon>Bacillus</taxon>
    </lineage>
</organism>
<evidence type="ECO:0008006" key="6">
    <source>
        <dbReference type="Google" id="ProtNLM"/>
    </source>
</evidence>
<feature type="transmembrane region" description="Helical" evidence="1">
    <location>
        <begin position="172"/>
        <end position="194"/>
    </location>
</feature>
<evidence type="ECO:0000313" key="2">
    <source>
        <dbReference type="EMBL" id="PLR79858.1"/>
    </source>
</evidence>
<reference evidence="3 5" key="2">
    <citation type="submission" date="2017-12" db="EMBL/GenBank/DDBJ databases">
        <title>Comparative Functional Genomics of Dry Heat Resistant strains isolated from the Viking Spacecraft.</title>
        <authorList>
            <person name="Seuylemezian A."/>
            <person name="Cooper K."/>
            <person name="Vaishampayan P."/>
        </authorList>
    </citation>
    <scope>NUCLEOTIDE SEQUENCE [LARGE SCALE GENOMIC DNA]</scope>
    <source>
        <strain evidence="3 5">ATCC 29669</strain>
    </source>
</reference>
<dbReference type="Proteomes" id="UP000235114">
    <property type="component" value="Unassembled WGS sequence"/>
</dbReference>
<dbReference type="OrthoDB" id="9815972at2"/>
<feature type="transmembrane region" description="Helical" evidence="1">
    <location>
        <begin position="214"/>
        <end position="235"/>
    </location>
</feature>
<keyword evidence="1" id="KW-0812">Transmembrane</keyword>
<sequence length="248" mass="27990">MIELLKANFIKEMHLILNRKIGMAFTILNSFLLFFALYTLFNNIVETDSNSRAIFIVSYALWYFSLAIITEPGWVILNESTRGTIEQWWLSPYSFWIILFSKIIADNIVNSARTVLLVILILITTNSSVELGLNSLAVLLISLLGMYGIGFVMAGVALVYKRVQDIIPILQYLLLAVISLPPNDSFYAIIMPIYSTTILLKRSIVGNSIFISEYLLFVITSILTFCMGVLFFIICETNVRKRGTLGKG</sequence>
<reference evidence="2 4" key="1">
    <citation type="submission" date="2017-11" db="EMBL/GenBank/DDBJ databases">
        <title>Comparitive Functional Genomics of Dry Heat Resistant strains isolated from the Viking Spacecraft.</title>
        <authorList>
            <person name="Seuylemezian A."/>
            <person name="Cooper K."/>
            <person name="Vaishampayan P."/>
        </authorList>
    </citation>
    <scope>NUCLEOTIDE SEQUENCE [LARGE SCALE GENOMIC DNA]</scope>
    <source>
        <strain evidence="2 4">M4.6</strain>
    </source>
</reference>
<dbReference type="EMBL" id="PGVD01000026">
    <property type="protein sequence ID" value="PLR97793.1"/>
    <property type="molecule type" value="Genomic_DNA"/>
</dbReference>
<feature type="transmembrane region" description="Helical" evidence="1">
    <location>
        <begin position="135"/>
        <end position="160"/>
    </location>
</feature>
<keyword evidence="5" id="KW-1185">Reference proteome</keyword>
<feature type="transmembrane region" description="Helical" evidence="1">
    <location>
        <begin position="21"/>
        <end position="41"/>
    </location>
</feature>
<dbReference type="AlphaFoldDB" id="A0A2N5GGG8"/>
<evidence type="ECO:0000313" key="4">
    <source>
        <dbReference type="Proteomes" id="UP000234951"/>
    </source>
</evidence>
<keyword evidence="1" id="KW-1133">Transmembrane helix</keyword>
<proteinExistence type="predicted"/>
<dbReference type="Proteomes" id="UP000234951">
    <property type="component" value="Unassembled WGS sequence"/>
</dbReference>
<accession>A0A2N5GGG8</accession>
<protein>
    <recommendedName>
        <fullName evidence="6">ABC transporter permease</fullName>
    </recommendedName>
</protein>